<sequence>MASDVGAPQPTHIDLHLHQESGVKLLLNKCSLLRPGAPGAPHRPTAGRLLVASWTVQIVLGLLSGVLGGFLYLCQYSEVRSLGTAIWTGATAVLAGAVAFIYEKRGGICWALLRTLFALTAFCTAIAAIVIGSANFRDYYYFYNTNFCDAASQREYWGHWPTQTPGTDSPEEAERRQLCLYYLAMGKVGRAGGWPGARPSSPRAV</sequence>
<dbReference type="PANTHER" id="PTHR15756">
    <property type="entry name" value="LR8/HCA112"/>
    <property type="match status" value="1"/>
</dbReference>
<dbReference type="Proteomes" id="UP000700334">
    <property type="component" value="Unassembled WGS sequence"/>
</dbReference>
<dbReference type="EMBL" id="JAGFMF010012182">
    <property type="protein sequence ID" value="KAG8506159.1"/>
    <property type="molecule type" value="Genomic_DNA"/>
</dbReference>
<comment type="similarity">
    <text evidence="2">Belongs to the TMEM176 family.</text>
</comment>
<dbReference type="AlphaFoldDB" id="A0A8J5ZJH4"/>
<evidence type="ECO:0000256" key="6">
    <source>
        <dbReference type="ARBA" id="ARBA00023136"/>
    </source>
</evidence>
<organism evidence="8 9">
    <name type="scientific">Galemys pyrenaicus</name>
    <name type="common">Iberian desman</name>
    <name type="synonym">Pyrenean desman</name>
    <dbReference type="NCBI Taxonomy" id="202257"/>
    <lineage>
        <taxon>Eukaryota</taxon>
        <taxon>Metazoa</taxon>
        <taxon>Chordata</taxon>
        <taxon>Craniata</taxon>
        <taxon>Vertebrata</taxon>
        <taxon>Euteleostomi</taxon>
        <taxon>Mammalia</taxon>
        <taxon>Eutheria</taxon>
        <taxon>Laurasiatheria</taxon>
        <taxon>Eulipotyphla</taxon>
        <taxon>Talpidae</taxon>
        <taxon>Galemys</taxon>
    </lineage>
</organism>
<name>A0A8J5ZJH4_GALPY</name>
<feature type="transmembrane region" description="Helical" evidence="7">
    <location>
        <begin position="85"/>
        <end position="102"/>
    </location>
</feature>
<evidence type="ECO:0000256" key="3">
    <source>
        <dbReference type="ARBA" id="ARBA00022553"/>
    </source>
</evidence>
<dbReference type="PANTHER" id="PTHR15756:SF6">
    <property type="entry name" value="TRANSMEMBRANE PROTEIN 176A"/>
    <property type="match status" value="1"/>
</dbReference>
<proteinExistence type="inferred from homology"/>
<evidence type="ECO:0000256" key="5">
    <source>
        <dbReference type="ARBA" id="ARBA00022989"/>
    </source>
</evidence>
<evidence type="ECO:0000313" key="9">
    <source>
        <dbReference type="Proteomes" id="UP000700334"/>
    </source>
</evidence>
<comment type="subcellular location">
    <subcellularLocation>
        <location evidence="1">Membrane</location>
        <topology evidence="1">Multi-pass membrane protein</topology>
    </subcellularLocation>
</comment>
<dbReference type="GO" id="GO:0016020">
    <property type="term" value="C:membrane"/>
    <property type="evidence" value="ECO:0007669"/>
    <property type="project" value="UniProtKB-SubCell"/>
</dbReference>
<evidence type="ECO:0000256" key="1">
    <source>
        <dbReference type="ARBA" id="ARBA00004141"/>
    </source>
</evidence>
<keyword evidence="9" id="KW-1185">Reference proteome</keyword>
<keyword evidence="5 7" id="KW-1133">Transmembrane helix</keyword>
<feature type="transmembrane region" description="Helical" evidence="7">
    <location>
        <begin position="51"/>
        <end position="73"/>
    </location>
</feature>
<evidence type="ECO:0000256" key="4">
    <source>
        <dbReference type="ARBA" id="ARBA00022692"/>
    </source>
</evidence>
<keyword evidence="6 7" id="KW-0472">Membrane</keyword>
<keyword evidence="4 7" id="KW-0812">Transmembrane</keyword>
<evidence type="ECO:0000256" key="2">
    <source>
        <dbReference type="ARBA" id="ARBA00006022"/>
    </source>
</evidence>
<dbReference type="InterPro" id="IPR009281">
    <property type="entry name" value="TMEM176A/TMEM176B"/>
</dbReference>
<keyword evidence="3" id="KW-0597">Phosphoprotein</keyword>
<dbReference type="InterPro" id="IPR007237">
    <property type="entry name" value="CD20-like"/>
</dbReference>
<evidence type="ECO:0000313" key="8">
    <source>
        <dbReference type="EMBL" id="KAG8506159.1"/>
    </source>
</evidence>
<accession>A0A8J5ZJH4</accession>
<dbReference type="OrthoDB" id="9837693at2759"/>
<protein>
    <submittedName>
        <fullName evidence="8">Transmembrane protein 176A</fullName>
    </submittedName>
</protein>
<gene>
    <name evidence="8" type="ORF">J0S82_020811</name>
</gene>
<reference evidence="8" key="1">
    <citation type="journal article" date="2021" name="Evol. Appl.">
        <title>The genome of the Pyrenean desman and the effects of bottlenecks and inbreeding on the genomic landscape of an endangered species.</title>
        <authorList>
            <person name="Escoda L."/>
            <person name="Castresana J."/>
        </authorList>
    </citation>
    <scope>NUCLEOTIDE SEQUENCE</scope>
    <source>
        <strain evidence="8">IBE-C5619</strain>
    </source>
</reference>
<dbReference type="Pfam" id="PF04103">
    <property type="entry name" value="CD20"/>
    <property type="match status" value="1"/>
</dbReference>
<feature type="transmembrane region" description="Helical" evidence="7">
    <location>
        <begin position="108"/>
        <end position="131"/>
    </location>
</feature>
<comment type="caution">
    <text evidence="8">The sequence shown here is derived from an EMBL/GenBank/DDBJ whole genome shotgun (WGS) entry which is preliminary data.</text>
</comment>
<evidence type="ECO:0000256" key="7">
    <source>
        <dbReference type="SAM" id="Phobius"/>
    </source>
</evidence>